<name>A0A1I0BNE5_9EURY</name>
<dbReference type="RefSeq" id="WP_091690682.1">
    <property type="nucleotide sequence ID" value="NZ_CAAGSJ010000002.1"/>
</dbReference>
<dbReference type="EMBL" id="FOHQ01000008">
    <property type="protein sequence ID" value="SET08392.1"/>
    <property type="molecule type" value="Genomic_DNA"/>
</dbReference>
<dbReference type="InterPro" id="IPR029068">
    <property type="entry name" value="Glyas_Bleomycin-R_OHBP_Dase"/>
</dbReference>
<proteinExistence type="predicted"/>
<dbReference type="AlphaFoldDB" id="A0A1I0BNE5"/>
<feature type="domain" description="VOC" evidence="1">
    <location>
        <begin position="2"/>
        <end position="138"/>
    </location>
</feature>
<dbReference type="Gene3D" id="3.10.180.10">
    <property type="entry name" value="2,3-Dihydroxybiphenyl 1,2-Dioxygenase, domain 1"/>
    <property type="match status" value="1"/>
</dbReference>
<dbReference type="SUPFAM" id="SSF54593">
    <property type="entry name" value="Glyoxalase/Bleomycin resistance protein/Dihydroxybiphenyl dioxygenase"/>
    <property type="match status" value="1"/>
</dbReference>
<evidence type="ECO:0000313" key="3">
    <source>
        <dbReference type="Proteomes" id="UP000243338"/>
    </source>
</evidence>
<dbReference type="Pfam" id="PF00903">
    <property type="entry name" value="Glyoxalase"/>
    <property type="match status" value="1"/>
</dbReference>
<dbReference type="OrthoDB" id="140502at2157"/>
<dbReference type="InterPro" id="IPR037523">
    <property type="entry name" value="VOC_core"/>
</dbReference>
<dbReference type="Proteomes" id="UP000243338">
    <property type="component" value="Unassembled WGS sequence"/>
</dbReference>
<reference evidence="3" key="1">
    <citation type="submission" date="2016-10" db="EMBL/GenBank/DDBJ databases">
        <authorList>
            <person name="Varghese N."/>
            <person name="Submissions S."/>
        </authorList>
    </citation>
    <scope>NUCLEOTIDE SEQUENCE [LARGE SCALE GENOMIC DNA]</scope>
    <source>
        <strain evidence="3">SLH 33</strain>
    </source>
</reference>
<keyword evidence="3" id="KW-1185">Reference proteome</keyword>
<evidence type="ECO:0000313" key="2">
    <source>
        <dbReference type="EMBL" id="SET08392.1"/>
    </source>
</evidence>
<accession>A0A1I0BNE5</accession>
<dbReference type="InterPro" id="IPR004360">
    <property type="entry name" value="Glyas_Fos-R_dOase_dom"/>
</dbReference>
<organism evidence="2 3">
    <name type="scientific">Methanococcoides vulcani</name>
    <dbReference type="NCBI Taxonomy" id="1353158"/>
    <lineage>
        <taxon>Archaea</taxon>
        <taxon>Methanobacteriati</taxon>
        <taxon>Methanobacteriota</taxon>
        <taxon>Stenosarchaea group</taxon>
        <taxon>Methanomicrobia</taxon>
        <taxon>Methanosarcinales</taxon>
        <taxon>Methanosarcinaceae</taxon>
        <taxon>Methanococcoides</taxon>
    </lineage>
</organism>
<protein>
    <submittedName>
        <fullName evidence="2">Uncharacterized conserved protein PhnB, glyoxalase superfamily</fullName>
    </submittedName>
</protein>
<dbReference type="PROSITE" id="PS51819">
    <property type="entry name" value="VOC"/>
    <property type="match status" value="1"/>
</dbReference>
<evidence type="ECO:0000259" key="1">
    <source>
        <dbReference type="PROSITE" id="PS51819"/>
    </source>
</evidence>
<sequence>MELNKLTPNLMVDDVNKTVGFYKDVLGFEFVMAVPKDSQEVLMEMPKDKQLIYALMKSGDVQLMFQAKDSLSEDIPVFKDRGIGASLTLYIEVDNVKELSEALEEKVEIVKELHTTFYGMQEFYIKDCNGYVLGFAESL</sequence>
<gene>
    <name evidence="2" type="ORF">SAMN04488587_2243</name>
</gene>